<dbReference type="EMBL" id="MCFG01000184">
    <property type="protein sequence ID" value="ORX79189.1"/>
    <property type="molecule type" value="Genomic_DNA"/>
</dbReference>
<protein>
    <submittedName>
        <fullName evidence="2">Uncharacterized protein</fullName>
    </submittedName>
</protein>
<comment type="caution">
    <text evidence="2">The sequence shown here is derived from an EMBL/GenBank/DDBJ whole genome shotgun (WGS) entry which is preliminary data.</text>
</comment>
<keyword evidence="3" id="KW-1185">Reference proteome</keyword>
<name>A0A1Y1X030_9FUNG</name>
<sequence length="231" mass="23860">MYQNQSLYQNLGNNYNSNSNTQNLYQDLNQYSKPANTQNLYDTSSPQQNQPPQINNSYTIDIGTSVFPGQNAQQPPPQGGFNNFNGGAPLSSPLPQFQGASSMGSPLLGSPPLMGSPPSMGSPPPLGNNYGYQAQSVNSAFTNPSVIMPQPQAGLGFSQQPNLPPNMNTPRLGFGAGGPPGGPGGLGGPGGPGGPGSFSMMPPQTNPMMSPQASFGGPAQPPPCYHGPPGW</sequence>
<feature type="region of interest" description="Disordered" evidence="1">
    <location>
        <begin position="172"/>
        <end position="231"/>
    </location>
</feature>
<feature type="compositionally biased region" description="Pro residues" evidence="1">
    <location>
        <begin position="219"/>
        <end position="231"/>
    </location>
</feature>
<feature type="compositionally biased region" description="Low complexity" evidence="1">
    <location>
        <begin position="67"/>
        <end position="89"/>
    </location>
</feature>
<feature type="region of interest" description="Disordered" evidence="1">
    <location>
        <begin position="1"/>
        <end position="22"/>
    </location>
</feature>
<dbReference type="Proteomes" id="UP000193944">
    <property type="component" value="Unassembled WGS sequence"/>
</dbReference>
<evidence type="ECO:0000313" key="3">
    <source>
        <dbReference type="Proteomes" id="UP000193944"/>
    </source>
</evidence>
<accession>A0A1Y1X030</accession>
<feature type="region of interest" description="Disordered" evidence="1">
    <location>
        <begin position="35"/>
        <end position="122"/>
    </location>
</feature>
<evidence type="ECO:0000256" key="1">
    <source>
        <dbReference type="SAM" id="MobiDB-lite"/>
    </source>
</evidence>
<feature type="compositionally biased region" description="Low complexity" evidence="1">
    <location>
        <begin position="101"/>
        <end position="119"/>
    </location>
</feature>
<feature type="compositionally biased region" description="Low complexity" evidence="1">
    <location>
        <begin position="44"/>
        <end position="57"/>
    </location>
</feature>
<feature type="compositionally biased region" description="Gly residues" evidence="1">
    <location>
        <begin position="174"/>
        <end position="196"/>
    </location>
</feature>
<proteinExistence type="predicted"/>
<evidence type="ECO:0000313" key="2">
    <source>
        <dbReference type="EMBL" id="ORX79189.1"/>
    </source>
</evidence>
<reference evidence="2 3" key="2">
    <citation type="submission" date="2016-08" db="EMBL/GenBank/DDBJ databases">
        <title>Pervasive Adenine N6-methylation of Active Genes in Fungi.</title>
        <authorList>
            <consortium name="DOE Joint Genome Institute"/>
            <person name="Mondo S.J."/>
            <person name="Dannebaum R.O."/>
            <person name="Kuo R.C."/>
            <person name="Labutti K."/>
            <person name="Haridas S."/>
            <person name="Kuo A."/>
            <person name="Salamov A."/>
            <person name="Ahrendt S.R."/>
            <person name="Lipzen A."/>
            <person name="Sullivan W."/>
            <person name="Andreopoulos W.B."/>
            <person name="Clum A."/>
            <person name="Lindquist E."/>
            <person name="Daum C."/>
            <person name="Ramamoorthy G.K."/>
            <person name="Gryganskyi A."/>
            <person name="Culley D."/>
            <person name="Magnuson J.K."/>
            <person name="James T.Y."/>
            <person name="O'Malley M.A."/>
            <person name="Stajich J.E."/>
            <person name="Spatafora J.W."/>
            <person name="Visel A."/>
            <person name="Grigoriev I.V."/>
        </authorList>
    </citation>
    <scope>NUCLEOTIDE SEQUENCE [LARGE SCALE GENOMIC DNA]</scope>
    <source>
        <strain evidence="2 3">S4</strain>
    </source>
</reference>
<gene>
    <name evidence="2" type="ORF">BCR32DRAFT_328237</name>
</gene>
<organism evidence="2 3">
    <name type="scientific">Anaeromyces robustus</name>
    <dbReference type="NCBI Taxonomy" id="1754192"/>
    <lineage>
        <taxon>Eukaryota</taxon>
        <taxon>Fungi</taxon>
        <taxon>Fungi incertae sedis</taxon>
        <taxon>Chytridiomycota</taxon>
        <taxon>Chytridiomycota incertae sedis</taxon>
        <taxon>Neocallimastigomycetes</taxon>
        <taxon>Neocallimastigales</taxon>
        <taxon>Neocallimastigaceae</taxon>
        <taxon>Anaeromyces</taxon>
    </lineage>
</organism>
<dbReference type="AlphaFoldDB" id="A0A1Y1X030"/>
<reference evidence="2 3" key="1">
    <citation type="submission" date="2016-08" db="EMBL/GenBank/DDBJ databases">
        <title>A Parts List for Fungal Cellulosomes Revealed by Comparative Genomics.</title>
        <authorList>
            <consortium name="DOE Joint Genome Institute"/>
            <person name="Haitjema C.H."/>
            <person name="Gilmore S.P."/>
            <person name="Henske J.K."/>
            <person name="Solomon K.V."/>
            <person name="De Groot R."/>
            <person name="Kuo A."/>
            <person name="Mondo S.J."/>
            <person name="Salamov A.A."/>
            <person name="Labutti K."/>
            <person name="Zhao Z."/>
            <person name="Chiniquy J."/>
            <person name="Barry K."/>
            <person name="Brewer H.M."/>
            <person name="Purvine S.O."/>
            <person name="Wright A.T."/>
            <person name="Boxma B."/>
            <person name="Van Alen T."/>
            <person name="Hackstein J.H."/>
            <person name="Baker S.E."/>
            <person name="Grigoriev I.V."/>
            <person name="O'Malley M.A."/>
        </authorList>
    </citation>
    <scope>NUCLEOTIDE SEQUENCE [LARGE SCALE GENOMIC DNA]</scope>
    <source>
        <strain evidence="2 3">S4</strain>
    </source>
</reference>